<dbReference type="HOGENOM" id="CLU_3249443_0_0_9"/>
<sequence length="42" mass="5061">MRSGGVESICLVIFMVYNHWMKRERNIYNNSIPLHRMCIFSN</sequence>
<dbReference type="AlphaFoldDB" id="A8RV79"/>
<name>A8RV79_ENTBW</name>
<evidence type="ECO:0000313" key="1">
    <source>
        <dbReference type="EMBL" id="EDP15509.1"/>
    </source>
</evidence>
<reference evidence="1 2" key="1">
    <citation type="submission" date="2007-08" db="EMBL/GenBank/DDBJ databases">
        <authorList>
            <person name="Fulton L."/>
            <person name="Clifton S."/>
            <person name="Fulton B."/>
            <person name="Xu J."/>
            <person name="Minx P."/>
            <person name="Pepin K.H."/>
            <person name="Johnson M."/>
            <person name="Thiruvilangam P."/>
            <person name="Bhonagiri V."/>
            <person name="Nash W.E."/>
            <person name="Mardis E.R."/>
            <person name="Wilson R.K."/>
        </authorList>
    </citation>
    <scope>NUCLEOTIDE SEQUENCE [LARGE SCALE GENOMIC DNA]</scope>
    <source>
        <strain evidence="2">ATCC BAA-613 / DSM 15670 / CCUG 46953 / JCM 12243 / WAL 16351</strain>
    </source>
</reference>
<comment type="caution">
    <text evidence="1">The sequence shown here is derived from an EMBL/GenBank/DDBJ whole genome shotgun (WGS) entry which is preliminary data.</text>
</comment>
<gene>
    <name evidence="1" type="ORF">CLOBOL_04431</name>
</gene>
<dbReference type="PaxDb" id="411902-CLOBOL_04431"/>
<organism evidence="1 2">
    <name type="scientific">Enterocloster bolteae (strain ATCC BAA-613 / DSM 15670 / CCUG 46953 / JCM 12243 / WAL 16351)</name>
    <name type="common">Clostridium bolteae</name>
    <dbReference type="NCBI Taxonomy" id="411902"/>
    <lineage>
        <taxon>Bacteria</taxon>
        <taxon>Bacillati</taxon>
        <taxon>Bacillota</taxon>
        <taxon>Clostridia</taxon>
        <taxon>Lachnospirales</taxon>
        <taxon>Lachnospiraceae</taxon>
        <taxon>Enterocloster</taxon>
    </lineage>
</organism>
<evidence type="ECO:0000313" key="2">
    <source>
        <dbReference type="Proteomes" id="UP000005396"/>
    </source>
</evidence>
<accession>A8RV79</accession>
<proteinExistence type="predicted"/>
<dbReference type="Proteomes" id="UP000005396">
    <property type="component" value="Unassembled WGS sequence"/>
</dbReference>
<reference evidence="1 2" key="2">
    <citation type="submission" date="2007-09" db="EMBL/GenBank/DDBJ databases">
        <title>Draft genome sequence of Clostridium bolteae (ATCC BAA-613).</title>
        <authorList>
            <person name="Sudarsanam P."/>
            <person name="Ley R."/>
            <person name="Guruge J."/>
            <person name="Turnbaugh P.J."/>
            <person name="Mahowald M."/>
            <person name="Liep D."/>
            <person name="Gordon J."/>
        </authorList>
    </citation>
    <scope>NUCLEOTIDE SEQUENCE [LARGE SCALE GENOMIC DNA]</scope>
    <source>
        <strain evidence="2">ATCC BAA-613 / DSM 15670 / CCUG 46953 / JCM 12243 / WAL 16351</strain>
    </source>
</reference>
<protein>
    <submittedName>
        <fullName evidence="1">Uncharacterized protein</fullName>
    </submittedName>
</protein>
<dbReference type="EMBL" id="ABCC02000034">
    <property type="protein sequence ID" value="EDP15509.1"/>
    <property type="molecule type" value="Genomic_DNA"/>
</dbReference>